<gene>
    <name evidence="5" type="primary">Hsd3b7</name>
    <name evidence="5" type="ORF">CDAR_400841</name>
</gene>
<keyword evidence="3" id="KW-1133">Transmembrane helix</keyword>
<evidence type="ECO:0000256" key="2">
    <source>
        <dbReference type="ARBA" id="ARBA00023002"/>
    </source>
</evidence>
<keyword evidence="2" id="KW-0560">Oxidoreductase</keyword>
<dbReference type="InterPro" id="IPR050177">
    <property type="entry name" value="Lipid_A_modif_metabolic_enz"/>
</dbReference>
<evidence type="ECO:0000313" key="6">
    <source>
        <dbReference type="Proteomes" id="UP001054837"/>
    </source>
</evidence>
<evidence type="ECO:0000313" key="5">
    <source>
        <dbReference type="EMBL" id="GIX90619.1"/>
    </source>
</evidence>
<dbReference type="InterPro" id="IPR002225">
    <property type="entry name" value="3Beta_OHSteriod_DH/Estase"/>
</dbReference>
<reference evidence="5 6" key="1">
    <citation type="submission" date="2021-06" db="EMBL/GenBank/DDBJ databases">
        <title>Caerostris darwini draft genome.</title>
        <authorList>
            <person name="Kono N."/>
            <person name="Arakawa K."/>
        </authorList>
    </citation>
    <scope>NUCLEOTIDE SEQUENCE [LARGE SCALE GENOMIC DNA]</scope>
</reference>
<dbReference type="EMBL" id="BPLQ01002261">
    <property type="protein sequence ID" value="GIX90619.1"/>
    <property type="molecule type" value="Genomic_DNA"/>
</dbReference>
<comment type="caution">
    <text evidence="5">The sequence shown here is derived from an EMBL/GenBank/DDBJ whole genome shotgun (WGS) entry which is preliminary data.</text>
</comment>
<proteinExistence type="inferred from homology"/>
<sequence>MIFQTEHSVIKSCFAVRLFLINRNYQRSHLTELFECSQSPEACKILQFNLSFLVGVLAFFSITMGLKNEIVVVTGSSGFLGQHIVKLLQERDDNCAEIRLFDKQPYENKLGHKEDKPMKHFVDDIRDIDALLKAFSGADCVIHCAAVIEIGLFPNVQEMVSANVDGTRNVIEACIQKNVYRLVFASTTDMVCGSEHIFYGTESTTPIPTTFMIGKYGETKRESEKLVLEASGKLLANGERSLRTLSIRPVPLYGEGDKHFMYQILRYAKKYNGYYLRIRSLDERLQICYVGNAAWAHIKAKDRLVEDETISGEAFFITDDTSIIDIHEHVRQYMNARNFNVSSYIFPYWLAWIILSIICLIIRIINVFVKFEFEIPAVSQLNYMCSTFFFNRSKATLRLDYIPIYNAEEANNLSMNYYKSVNL</sequence>
<protein>
    <submittedName>
        <fullName evidence="5">3 beta-hydroxysteroid dehydrogenase type 7</fullName>
    </submittedName>
</protein>
<evidence type="ECO:0000256" key="1">
    <source>
        <dbReference type="ARBA" id="ARBA00009219"/>
    </source>
</evidence>
<keyword evidence="3" id="KW-0812">Transmembrane</keyword>
<dbReference type="GO" id="GO:0006694">
    <property type="term" value="P:steroid biosynthetic process"/>
    <property type="evidence" value="ECO:0007669"/>
    <property type="project" value="InterPro"/>
</dbReference>
<dbReference type="Pfam" id="PF01073">
    <property type="entry name" value="3Beta_HSD"/>
    <property type="match status" value="1"/>
</dbReference>
<dbReference type="PANTHER" id="PTHR43245:SF51">
    <property type="entry name" value="SHORT CHAIN DEHYDROGENASE_REDUCTASE FAMILY 42E, MEMBER 2"/>
    <property type="match status" value="1"/>
</dbReference>
<dbReference type="PANTHER" id="PTHR43245">
    <property type="entry name" value="BIFUNCTIONAL POLYMYXIN RESISTANCE PROTEIN ARNA"/>
    <property type="match status" value="1"/>
</dbReference>
<dbReference type="FunFam" id="3.40.50.720:FF:000495">
    <property type="entry name" value="3 hydroxysteroid dehydrogenase, putative"/>
    <property type="match status" value="1"/>
</dbReference>
<feature type="transmembrane region" description="Helical" evidence="3">
    <location>
        <begin position="346"/>
        <end position="365"/>
    </location>
</feature>
<comment type="similarity">
    <text evidence="1">Belongs to the 3-beta-HSD family.</text>
</comment>
<evidence type="ECO:0000256" key="3">
    <source>
        <dbReference type="SAM" id="Phobius"/>
    </source>
</evidence>
<dbReference type="SUPFAM" id="SSF51735">
    <property type="entry name" value="NAD(P)-binding Rossmann-fold domains"/>
    <property type="match status" value="1"/>
</dbReference>
<dbReference type="AlphaFoldDB" id="A0AAV4P1V8"/>
<dbReference type="Gene3D" id="3.40.50.720">
    <property type="entry name" value="NAD(P)-binding Rossmann-like Domain"/>
    <property type="match status" value="1"/>
</dbReference>
<keyword evidence="3" id="KW-0472">Membrane</keyword>
<keyword evidence="6" id="KW-1185">Reference proteome</keyword>
<evidence type="ECO:0000259" key="4">
    <source>
        <dbReference type="Pfam" id="PF01073"/>
    </source>
</evidence>
<name>A0AAV4P1V8_9ARAC</name>
<dbReference type="Proteomes" id="UP001054837">
    <property type="component" value="Unassembled WGS sequence"/>
</dbReference>
<dbReference type="GO" id="GO:0016616">
    <property type="term" value="F:oxidoreductase activity, acting on the CH-OH group of donors, NAD or NADP as acceptor"/>
    <property type="evidence" value="ECO:0007669"/>
    <property type="project" value="InterPro"/>
</dbReference>
<organism evidence="5 6">
    <name type="scientific">Caerostris darwini</name>
    <dbReference type="NCBI Taxonomy" id="1538125"/>
    <lineage>
        <taxon>Eukaryota</taxon>
        <taxon>Metazoa</taxon>
        <taxon>Ecdysozoa</taxon>
        <taxon>Arthropoda</taxon>
        <taxon>Chelicerata</taxon>
        <taxon>Arachnida</taxon>
        <taxon>Araneae</taxon>
        <taxon>Araneomorphae</taxon>
        <taxon>Entelegynae</taxon>
        <taxon>Araneoidea</taxon>
        <taxon>Araneidae</taxon>
        <taxon>Caerostris</taxon>
    </lineage>
</organism>
<feature type="domain" description="3-beta hydroxysteroid dehydrogenase/isomerase" evidence="4">
    <location>
        <begin position="72"/>
        <end position="339"/>
    </location>
</feature>
<dbReference type="InterPro" id="IPR036291">
    <property type="entry name" value="NAD(P)-bd_dom_sf"/>
</dbReference>
<accession>A0AAV4P1V8</accession>